<gene>
    <name evidence="1" type="ORF">Pyn_05530</name>
</gene>
<accession>A0A314YL80</accession>
<keyword evidence="2" id="KW-1185">Reference proteome</keyword>
<organism evidence="1 2">
    <name type="scientific">Prunus yedoensis var. nudiflora</name>
    <dbReference type="NCBI Taxonomy" id="2094558"/>
    <lineage>
        <taxon>Eukaryota</taxon>
        <taxon>Viridiplantae</taxon>
        <taxon>Streptophyta</taxon>
        <taxon>Embryophyta</taxon>
        <taxon>Tracheophyta</taxon>
        <taxon>Spermatophyta</taxon>
        <taxon>Magnoliopsida</taxon>
        <taxon>eudicotyledons</taxon>
        <taxon>Gunneridae</taxon>
        <taxon>Pentapetalae</taxon>
        <taxon>rosids</taxon>
        <taxon>fabids</taxon>
        <taxon>Rosales</taxon>
        <taxon>Rosaceae</taxon>
        <taxon>Amygdaloideae</taxon>
        <taxon>Amygdaleae</taxon>
        <taxon>Prunus</taxon>
    </lineage>
</organism>
<protein>
    <submittedName>
        <fullName evidence="1">Uncharacterized protein</fullName>
    </submittedName>
</protein>
<comment type="caution">
    <text evidence="1">The sequence shown here is derived from an EMBL/GenBank/DDBJ whole genome shotgun (WGS) entry which is preliminary data.</text>
</comment>
<evidence type="ECO:0000313" key="2">
    <source>
        <dbReference type="Proteomes" id="UP000250321"/>
    </source>
</evidence>
<dbReference type="Proteomes" id="UP000250321">
    <property type="component" value="Unassembled WGS sequence"/>
</dbReference>
<evidence type="ECO:0000313" key="1">
    <source>
        <dbReference type="EMBL" id="PQQ07413.1"/>
    </source>
</evidence>
<reference evidence="1 2" key="1">
    <citation type="submission" date="2018-02" db="EMBL/GenBank/DDBJ databases">
        <title>Draft genome of wild Prunus yedoensis var. nudiflora.</title>
        <authorList>
            <person name="Baek S."/>
            <person name="Kim J.-H."/>
            <person name="Choi K."/>
            <person name="Kim G.-B."/>
            <person name="Cho A."/>
            <person name="Jang H."/>
            <person name="Shin C.-H."/>
            <person name="Yu H.-J."/>
            <person name="Mun J.-H."/>
        </authorList>
    </citation>
    <scope>NUCLEOTIDE SEQUENCE [LARGE SCALE GENOMIC DNA]</scope>
    <source>
        <strain evidence="2">cv. Jeju island</strain>
        <tissue evidence="1">Leaf</tissue>
    </source>
</reference>
<proteinExistence type="predicted"/>
<dbReference type="AlphaFoldDB" id="A0A314YL80"/>
<name>A0A314YL80_PRUYE</name>
<sequence>MVSGAGEAVPLADNSNLQLFNHGDDNGTLDVGANPISCGNITSVAEEANMVTRAGEAVSLANNSDIPYLEA</sequence>
<dbReference type="EMBL" id="PJQY01000858">
    <property type="protein sequence ID" value="PQQ07413.1"/>
    <property type="molecule type" value="Genomic_DNA"/>
</dbReference>